<feature type="domain" description="Ig-like" evidence="2">
    <location>
        <begin position="44"/>
        <end position="112"/>
    </location>
</feature>
<dbReference type="InterPro" id="IPR003599">
    <property type="entry name" value="Ig_sub"/>
</dbReference>
<dbReference type="PROSITE" id="PS50835">
    <property type="entry name" value="IG_LIKE"/>
    <property type="match status" value="3"/>
</dbReference>
<keyword evidence="1" id="KW-1015">Disulfide bond</keyword>
<sequence length="374" mass="40406">MFLQLSGSLHQRLSLTMLPSTSTLVLVSLIGCLDLAVKAPPAPPSLSFVAGYVVYMTGEPATLRCGVSGTQSILGYQFYKDGAKVTEGHFTPSQGTYSIAGVNKGTAGPYSCAYWTLDAGVAVLSRESPAIVLYVIDHLPTPVLSLEPPSSTYIAGEPVTLFCVHPKADSVVEYRFYKDGAEAPREGGSPSDSTYRIRKATESMEGWYSCLYRSEARGRAIRSMESPRQFLSVTAQPPAPSIALNPEYPVYITGEPLTLSCASPGPAGVTGYRFYKDGREVTERSSVSQREYVISGVTNLTAGMYSCIYWIAERQRDIPALPSAPVTVVVIDPLHPPVFSLTPSNGCVEDGDNLTLPAQLHPLQKNRDVLHQGW</sequence>
<dbReference type="GO" id="GO:0002764">
    <property type="term" value="P:immune response-regulating signaling pathway"/>
    <property type="evidence" value="ECO:0007669"/>
    <property type="project" value="TreeGrafter"/>
</dbReference>
<gene>
    <name evidence="4 5" type="primary">LOC115458115</name>
</gene>
<dbReference type="RefSeq" id="XP_030043811.1">
    <property type="nucleotide sequence ID" value="XM_030187951.1"/>
</dbReference>
<feature type="domain" description="Ig-like" evidence="2">
    <location>
        <begin position="240"/>
        <end position="307"/>
    </location>
</feature>
<accession>A0A6P7WRL5</accession>
<evidence type="ECO:0000256" key="1">
    <source>
        <dbReference type="ARBA" id="ARBA00023157"/>
    </source>
</evidence>
<name>A0A6P7WRL5_9AMPH</name>
<evidence type="ECO:0000313" key="5">
    <source>
        <dbReference type="RefSeq" id="XP_030043813.1"/>
    </source>
</evidence>
<dbReference type="OrthoDB" id="6151406at2759"/>
<dbReference type="Pfam" id="PF13895">
    <property type="entry name" value="Ig_2"/>
    <property type="match status" value="2"/>
</dbReference>
<evidence type="ECO:0000313" key="4">
    <source>
        <dbReference type="RefSeq" id="XP_030043811.1"/>
    </source>
</evidence>
<dbReference type="InterPro" id="IPR013783">
    <property type="entry name" value="Ig-like_fold"/>
</dbReference>
<dbReference type="InterPro" id="IPR007110">
    <property type="entry name" value="Ig-like_dom"/>
</dbReference>
<dbReference type="InterPro" id="IPR050412">
    <property type="entry name" value="Ig-like_Receptors_ImmuneReg"/>
</dbReference>
<dbReference type="RefSeq" id="XP_030043813.1">
    <property type="nucleotide sequence ID" value="XM_030187953.1"/>
</dbReference>
<dbReference type="Gene3D" id="2.60.40.10">
    <property type="entry name" value="Immunoglobulins"/>
    <property type="match status" value="3"/>
</dbReference>
<dbReference type="InterPro" id="IPR036179">
    <property type="entry name" value="Ig-like_dom_sf"/>
</dbReference>
<keyword evidence="3" id="KW-1185">Reference proteome</keyword>
<protein>
    <submittedName>
        <fullName evidence="4 5">Alpha-1B-glycoprotein-like isoform X1</fullName>
    </submittedName>
</protein>
<dbReference type="SUPFAM" id="SSF48726">
    <property type="entry name" value="Immunoglobulin"/>
    <property type="match status" value="3"/>
</dbReference>
<feature type="domain" description="Ig-like" evidence="2">
    <location>
        <begin position="142"/>
        <end position="210"/>
    </location>
</feature>
<proteinExistence type="predicted"/>
<dbReference type="SMART" id="SM00409">
    <property type="entry name" value="IG"/>
    <property type="match status" value="3"/>
</dbReference>
<reference evidence="4 5" key="1">
    <citation type="submission" date="2025-04" db="UniProtKB">
        <authorList>
            <consortium name="RefSeq"/>
        </authorList>
    </citation>
    <scope>IDENTIFICATION</scope>
</reference>
<dbReference type="GeneID" id="115458115"/>
<dbReference type="Proteomes" id="UP000515156">
    <property type="component" value="Chromosome 14"/>
</dbReference>
<dbReference type="AlphaFoldDB" id="A0A6P7WRL5"/>
<dbReference type="Pfam" id="PF13927">
    <property type="entry name" value="Ig_3"/>
    <property type="match status" value="1"/>
</dbReference>
<organism evidence="3 4">
    <name type="scientific">Microcaecilia unicolor</name>
    <dbReference type="NCBI Taxonomy" id="1415580"/>
    <lineage>
        <taxon>Eukaryota</taxon>
        <taxon>Metazoa</taxon>
        <taxon>Chordata</taxon>
        <taxon>Craniata</taxon>
        <taxon>Vertebrata</taxon>
        <taxon>Euteleostomi</taxon>
        <taxon>Amphibia</taxon>
        <taxon>Gymnophiona</taxon>
        <taxon>Siphonopidae</taxon>
        <taxon>Microcaecilia</taxon>
    </lineage>
</organism>
<dbReference type="KEGG" id="muo:115458115"/>
<dbReference type="PANTHER" id="PTHR11738">
    <property type="entry name" value="MHC CLASS I NK CELL RECEPTOR"/>
    <property type="match status" value="1"/>
</dbReference>
<evidence type="ECO:0000313" key="3">
    <source>
        <dbReference type="Proteomes" id="UP000515156"/>
    </source>
</evidence>
<dbReference type="PANTHER" id="PTHR11738:SF186">
    <property type="entry name" value="OSTEOCLAST-ASSOCIATED IMMUNOGLOBULIN-LIKE RECEPTOR"/>
    <property type="match status" value="1"/>
</dbReference>
<evidence type="ECO:0000259" key="2">
    <source>
        <dbReference type="PROSITE" id="PS50835"/>
    </source>
</evidence>